<gene>
    <name evidence="1" type="ORF">ACFOD6_11745</name>
</gene>
<dbReference type="Proteomes" id="UP001595445">
    <property type="component" value="Unassembled WGS sequence"/>
</dbReference>
<organism evidence="1 2">
    <name type="scientific">Tabrizicola soli</name>
    <dbReference type="NCBI Taxonomy" id="2185115"/>
    <lineage>
        <taxon>Bacteria</taxon>
        <taxon>Pseudomonadati</taxon>
        <taxon>Pseudomonadota</taxon>
        <taxon>Alphaproteobacteria</taxon>
        <taxon>Rhodobacterales</taxon>
        <taxon>Paracoccaceae</taxon>
        <taxon>Tabrizicola</taxon>
    </lineage>
</organism>
<sequence length="421" mass="47020">MNDTVFWSWQNDFVPRTNRSFLREAIAIAVDRVSAELDVEDVERLELDHDTKSSPGMADISQTILTKIAKAAVMIADVTPIGETSDGKAIPNPNVLVELGYALHALGFERIIAVLNTASGYGVENLPFDIRHRRILTYELPNTATKDQFKAVRESLVRQLASAIQLNIKVVRDTRSAAIPIVGAKSDSKSAGLWSADWPVTHSDGFGEVARVRPHDLSRAWLRIIPDNYPNGRPAITRLDQLPDSARLRAPVGAGNGGNFGSCTFGYVTYWVAGEDEDGTCKARNLAAFLEETGEVWMSDGVALTEHQNRIHISYAHLLSNWARGLDQGMACLDALGASKRRRVIIGIEGIKDAVWHIQSGYALARSRKADMVFDETDRDWQQERCLKFLCDGWNKLRDAFSIEPMSDEEFVRYYEVRRRS</sequence>
<name>A0ABV7DUJ5_9RHOB</name>
<comment type="caution">
    <text evidence="1">The sequence shown here is derived from an EMBL/GenBank/DDBJ whole genome shotgun (WGS) entry which is preliminary data.</text>
</comment>
<dbReference type="RefSeq" id="WP_197647163.1">
    <property type="nucleotide sequence ID" value="NZ_JAEACP010000024.1"/>
</dbReference>
<keyword evidence="2" id="KW-1185">Reference proteome</keyword>
<accession>A0ABV7DUJ5</accession>
<evidence type="ECO:0000313" key="1">
    <source>
        <dbReference type="EMBL" id="MFC3086717.1"/>
    </source>
</evidence>
<evidence type="ECO:0000313" key="2">
    <source>
        <dbReference type="Proteomes" id="UP001595445"/>
    </source>
</evidence>
<proteinExistence type="predicted"/>
<dbReference type="EMBL" id="JBHRSM010000021">
    <property type="protein sequence ID" value="MFC3086717.1"/>
    <property type="molecule type" value="Genomic_DNA"/>
</dbReference>
<protein>
    <submittedName>
        <fullName evidence="1">Uncharacterized protein</fullName>
    </submittedName>
</protein>
<reference evidence="2" key="1">
    <citation type="journal article" date="2019" name="Int. J. Syst. Evol. Microbiol.">
        <title>The Global Catalogue of Microorganisms (GCM) 10K type strain sequencing project: providing services to taxonomists for standard genome sequencing and annotation.</title>
        <authorList>
            <consortium name="The Broad Institute Genomics Platform"/>
            <consortium name="The Broad Institute Genome Sequencing Center for Infectious Disease"/>
            <person name="Wu L."/>
            <person name="Ma J."/>
        </authorList>
    </citation>
    <scope>NUCLEOTIDE SEQUENCE [LARGE SCALE GENOMIC DNA]</scope>
    <source>
        <strain evidence="2">KCTC 62102</strain>
    </source>
</reference>